<comment type="caution">
    <text evidence="1">The sequence shown here is derived from an EMBL/GenBank/DDBJ whole genome shotgun (WGS) entry which is preliminary data.</text>
</comment>
<protein>
    <submittedName>
        <fullName evidence="1">Uncharacterized protein</fullName>
    </submittedName>
</protein>
<accession>A0ABD0KX34</accession>
<keyword evidence="2" id="KW-1185">Reference proteome</keyword>
<dbReference type="Proteomes" id="UP001519460">
    <property type="component" value="Unassembled WGS sequence"/>
</dbReference>
<evidence type="ECO:0000313" key="1">
    <source>
        <dbReference type="EMBL" id="KAK7491728.1"/>
    </source>
</evidence>
<reference evidence="1 2" key="1">
    <citation type="journal article" date="2023" name="Sci. Data">
        <title>Genome assembly of the Korean intertidal mud-creeper Batillaria attramentaria.</title>
        <authorList>
            <person name="Patra A.K."/>
            <person name="Ho P.T."/>
            <person name="Jun S."/>
            <person name="Lee S.J."/>
            <person name="Kim Y."/>
            <person name="Won Y.J."/>
        </authorList>
    </citation>
    <scope>NUCLEOTIDE SEQUENCE [LARGE SCALE GENOMIC DNA]</scope>
    <source>
        <strain evidence="1">Wonlab-2016</strain>
    </source>
</reference>
<evidence type="ECO:0000313" key="2">
    <source>
        <dbReference type="Proteomes" id="UP001519460"/>
    </source>
</evidence>
<sequence length="74" mass="7860">MIIAKVEDSCVVYLPLMGVDNSSAILTAQGPPEHLDEPQSTVLLYSVTFIAALGTAPNSETALFNREFPAASHV</sequence>
<dbReference type="EMBL" id="JACVVK020000111">
    <property type="protein sequence ID" value="KAK7491728.1"/>
    <property type="molecule type" value="Genomic_DNA"/>
</dbReference>
<proteinExistence type="predicted"/>
<dbReference type="AlphaFoldDB" id="A0ABD0KX34"/>
<name>A0ABD0KX34_9CAEN</name>
<organism evidence="1 2">
    <name type="scientific">Batillaria attramentaria</name>
    <dbReference type="NCBI Taxonomy" id="370345"/>
    <lineage>
        <taxon>Eukaryota</taxon>
        <taxon>Metazoa</taxon>
        <taxon>Spiralia</taxon>
        <taxon>Lophotrochozoa</taxon>
        <taxon>Mollusca</taxon>
        <taxon>Gastropoda</taxon>
        <taxon>Caenogastropoda</taxon>
        <taxon>Sorbeoconcha</taxon>
        <taxon>Cerithioidea</taxon>
        <taxon>Batillariidae</taxon>
        <taxon>Batillaria</taxon>
    </lineage>
</organism>
<gene>
    <name evidence="1" type="ORF">BaRGS_00016984</name>
</gene>